<reference evidence="1" key="1">
    <citation type="submission" date="2023-11" db="EMBL/GenBank/DDBJ databases">
        <authorList>
            <person name="De Vega J J."/>
            <person name="De Vega J J."/>
        </authorList>
    </citation>
    <scope>NUCLEOTIDE SEQUENCE</scope>
</reference>
<evidence type="ECO:0000313" key="2">
    <source>
        <dbReference type="Proteomes" id="UP001295794"/>
    </source>
</evidence>
<name>A0AAD2HM53_9AGAR</name>
<accession>A0AAD2HM53</accession>
<dbReference type="Proteomes" id="UP001295794">
    <property type="component" value="Unassembled WGS sequence"/>
</dbReference>
<dbReference type="AlphaFoldDB" id="A0AAD2HM53"/>
<organism evidence="1 2">
    <name type="scientific">Mycena citricolor</name>
    <dbReference type="NCBI Taxonomy" id="2018698"/>
    <lineage>
        <taxon>Eukaryota</taxon>
        <taxon>Fungi</taxon>
        <taxon>Dikarya</taxon>
        <taxon>Basidiomycota</taxon>
        <taxon>Agaricomycotina</taxon>
        <taxon>Agaricomycetes</taxon>
        <taxon>Agaricomycetidae</taxon>
        <taxon>Agaricales</taxon>
        <taxon>Marasmiineae</taxon>
        <taxon>Mycenaceae</taxon>
        <taxon>Mycena</taxon>
    </lineage>
</organism>
<evidence type="ECO:0000313" key="1">
    <source>
        <dbReference type="EMBL" id="CAK5276452.1"/>
    </source>
</evidence>
<sequence>MAMPRLRQNAVNISLSNSLPRSTRTFLSFRSVWTSASLSHAENASRTVSFRLFVKNTGNFMLVPPSEISIK</sequence>
<protein>
    <submittedName>
        <fullName evidence="1">Uncharacterized protein</fullName>
    </submittedName>
</protein>
<comment type="caution">
    <text evidence="1">The sequence shown here is derived from an EMBL/GenBank/DDBJ whole genome shotgun (WGS) entry which is preliminary data.</text>
</comment>
<gene>
    <name evidence="1" type="ORF">MYCIT1_LOCUS24701</name>
</gene>
<keyword evidence="2" id="KW-1185">Reference proteome</keyword>
<proteinExistence type="predicted"/>
<dbReference type="EMBL" id="CAVNYO010000406">
    <property type="protein sequence ID" value="CAK5276452.1"/>
    <property type="molecule type" value="Genomic_DNA"/>
</dbReference>